<sequence>MKKWKFSLVLLSLLSVSAVKSFAQKPGPGSAATYRNPVIPGDFADPSVILVGDTYYACGTSSEWGPAYPVYSSKNLIDWQYVGPVFADLPEWTMGSYWAPELFFRNGTFYVYYTARRKTDKQSFIGVASTKDLKKGFKDHGIIIEWTKEAIDAFIVEDSGKLFITWKAYGLDKDRGIEILGAELSSDGLKVTGKEFSLIKADPAGWESGGAEGQAIFKRGKYWYMLYSGNACCGEKCNYQVGFARAEKLTGPWTKYAGNPVLFSDESWKCPGHGTVVVTPDNRYFYLHHAYSGTDFTFTGRQGILSELTWDDTTEWPAFRYGKTPPVQAEMPLAASAQTSPELRNKGDKNSIEPRWVYDVSFPKPVFTEQNGSIQIENNNPIPAGNFIGLTVEKGNYTFSAAVKPVKDLMQNIVIYGDANNALGYGIQQHEIKLWQVKEGIFEILKTQEISEKYNHVQLNLQSRNGRFYEFSWNIKGQETGVAAHAFQMQAPWLPRWDRAPRVGINVSGNKAGRSEINAVKMKYD</sequence>
<dbReference type="PANTHER" id="PTHR42812:SF5">
    <property type="entry name" value="ENDO-ARABINASE"/>
    <property type="match status" value="1"/>
</dbReference>
<dbReference type="PANTHER" id="PTHR42812">
    <property type="entry name" value="BETA-XYLOSIDASE"/>
    <property type="match status" value="1"/>
</dbReference>
<evidence type="ECO:0000313" key="8">
    <source>
        <dbReference type="EMBL" id="KAA6438983.1"/>
    </source>
</evidence>
<dbReference type="EMBL" id="VBSN01000039">
    <property type="protein sequence ID" value="KAA6438983.1"/>
    <property type="molecule type" value="Genomic_DNA"/>
</dbReference>
<dbReference type="RefSeq" id="WP_139012815.1">
    <property type="nucleotide sequence ID" value="NZ_VBSN01000039.1"/>
</dbReference>
<keyword evidence="3 6" id="KW-0326">Glycosidase</keyword>
<gene>
    <name evidence="8" type="ORF">FEM33_14870</name>
</gene>
<evidence type="ECO:0000256" key="6">
    <source>
        <dbReference type="RuleBase" id="RU361187"/>
    </source>
</evidence>
<dbReference type="SUPFAM" id="SSF75005">
    <property type="entry name" value="Arabinanase/levansucrase/invertase"/>
    <property type="match status" value="1"/>
</dbReference>
<dbReference type="InterPro" id="IPR006710">
    <property type="entry name" value="Glyco_hydro_43"/>
</dbReference>
<feature type="signal peptide" evidence="7">
    <location>
        <begin position="1"/>
        <end position="23"/>
    </location>
</feature>
<protein>
    <submittedName>
        <fullName evidence="8">Family 43 glycosylhydrolase</fullName>
    </submittedName>
</protein>
<dbReference type="InterPro" id="IPR023296">
    <property type="entry name" value="Glyco_hydro_beta-prop_sf"/>
</dbReference>
<evidence type="ECO:0000256" key="2">
    <source>
        <dbReference type="ARBA" id="ARBA00022801"/>
    </source>
</evidence>
<dbReference type="InterPro" id="IPR051795">
    <property type="entry name" value="Glycosyl_Hydrlase_43"/>
</dbReference>
<dbReference type="Proteomes" id="UP000323994">
    <property type="component" value="Unassembled WGS sequence"/>
</dbReference>
<keyword evidence="2 6" id="KW-0378">Hydrolase</keyword>
<proteinExistence type="inferred from homology"/>
<dbReference type="GO" id="GO:0004553">
    <property type="term" value="F:hydrolase activity, hydrolyzing O-glycosyl compounds"/>
    <property type="evidence" value="ECO:0007669"/>
    <property type="project" value="InterPro"/>
</dbReference>
<evidence type="ECO:0000313" key="9">
    <source>
        <dbReference type="Proteomes" id="UP000323994"/>
    </source>
</evidence>
<comment type="similarity">
    <text evidence="1 6">Belongs to the glycosyl hydrolase 43 family.</text>
</comment>
<feature type="active site" description="Proton donor" evidence="4">
    <location>
        <position position="212"/>
    </location>
</feature>
<evidence type="ECO:0000256" key="1">
    <source>
        <dbReference type="ARBA" id="ARBA00009865"/>
    </source>
</evidence>
<dbReference type="CDD" id="cd08999">
    <property type="entry name" value="GH43_ABN-like"/>
    <property type="match status" value="1"/>
</dbReference>
<dbReference type="AlphaFoldDB" id="A0A5M8QX43"/>
<keyword evidence="9" id="KW-1185">Reference proteome</keyword>
<feature type="chain" id="PRO_5024441455" evidence="7">
    <location>
        <begin position="24"/>
        <end position="525"/>
    </location>
</feature>
<comment type="caution">
    <text evidence="8">The sequence shown here is derived from an EMBL/GenBank/DDBJ whole genome shotgun (WGS) entry which is preliminary data.</text>
</comment>
<keyword evidence="7" id="KW-0732">Signal</keyword>
<evidence type="ECO:0000256" key="5">
    <source>
        <dbReference type="PIRSR" id="PIRSR606710-2"/>
    </source>
</evidence>
<accession>A0A5M8QX43</accession>
<evidence type="ECO:0000256" key="4">
    <source>
        <dbReference type="PIRSR" id="PIRSR606710-1"/>
    </source>
</evidence>
<dbReference type="Gene3D" id="2.115.10.20">
    <property type="entry name" value="Glycosyl hydrolase domain, family 43"/>
    <property type="match status" value="1"/>
</dbReference>
<dbReference type="GO" id="GO:0005975">
    <property type="term" value="P:carbohydrate metabolic process"/>
    <property type="evidence" value="ECO:0007669"/>
    <property type="project" value="InterPro"/>
</dbReference>
<evidence type="ECO:0000256" key="3">
    <source>
        <dbReference type="ARBA" id="ARBA00023295"/>
    </source>
</evidence>
<dbReference type="OrthoDB" id="9801455at2"/>
<reference evidence="8 9" key="1">
    <citation type="submission" date="2019-05" db="EMBL/GenBank/DDBJ databases">
        <authorList>
            <person name="Qu J.-H."/>
        </authorList>
    </citation>
    <scope>NUCLEOTIDE SEQUENCE [LARGE SCALE GENOMIC DNA]</scope>
    <source>
        <strain evidence="8 9">NS28</strain>
    </source>
</reference>
<feature type="site" description="Important for catalytic activity, responsible for pKa modulation of the active site Glu and correct orientation of both the proton donor and substrate" evidence="5">
    <location>
        <position position="152"/>
    </location>
</feature>
<feature type="active site" description="Proton acceptor" evidence="4">
    <location>
        <position position="45"/>
    </location>
</feature>
<dbReference type="Pfam" id="PF04616">
    <property type="entry name" value="Glyco_hydro_43"/>
    <property type="match status" value="1"/>
</dbReference>
<name>A0A5M8QX43_9BACT</name>
<organism evidence="8 9">
    <name type="scientific">Dyadobacter flavalbus</name>
    <dbReference type="NCBI Taxonomy" id="2579942"/>
    <lineage>
        <taxon>Bacteria</taxon>
        <taxon>Pseudomonadati</taxon>
        <taxon>Bacteroidota</taxon>
        <taxon>Cytophagia</taxon>
        <taxon>Cytophagales</taxon>
        <taxon>Spirosomataceae</taxon>
        <taxon>Dyadobacter</taxon>
    </lineage>
</organism>
<evidence type="ECO:0000256" key="7">
    <source>
        <dbReference type="SAM" id="SignalP"/>
    </source>
</evidence>